<dbReference type="SUPFAM" id="SSF48317">
    <property type="entry name" value="Acid phosphatase/Vanadium-dependent haloperoxidase"/>
    <property type="match status" value="1"/>
</dbReference>
<dbReference type="RefSeq" id="WP_234987959.1">
    <property type="nucleotide sequence ID" value="NZ_OENF01000001.1"/>
</dbReference>
<keyword evidence="1" id="KW-0812">Transmembrane</keyword>
<keyword evidence="1" id="KW-1133">Transmembrane helix</keyword>
<dbReference type="EMBL" id="OENF01000001">
    <property type="protein sequence ID" value="SOS73952.1"/>
    <property type="molecule type" value="Genomic_DNA"/>
</dbReference>
<feature type="transmembrane region" description="Helical" evidence="1">
    <location>
        <begin position="61"/>
        <end position="81"/>
    </location>
</feature>
<dbReference type="Pfam" id="PF01569">
    <property type="entry name" value="PAP2"/>
    <property type="match status" value="1"/>
</dbReference>
<dbReference type="InterPro" id="IPR036938">
    <property type="entry name" value="PAP2/HPO_sf"/>
</dbReference>
<dbReference type="AlphaFoldDB" id="A0A2H1YEL7"/>
<feature type="domain" description="Phosphatidic acid phosphatase type 2/haloperoxidase" evidence="2">
    <location>
        <begin position="64"/>
        <end position="177"/>
    </location>
</feature>
<keyword evidence="1" id="KW-0472">Membrane</keyword>
<proteinExistence type="predicted"/>
<evidence type="ECO:0000313" key="3">
    <source>
        <dbReference type="EMBL" id="SOS73952.1"/>
    </source>
</evidence>
<dbReference type="InterPro" id="IPR000326">
    <property type="entry name" value="PAP2/HPO"/>
</dbReference>
<evidence type="ECO:0000256" key="1">
    <source>
        <dbReference type="SAM" id="Phobius"/>
    </source>
</evidence>
<dbReference type="PANTHER" id="PTHR14969">
    <property type="entry name" value="SPHINGOSINE-1-PHOSPHATE PHOSPHOHYDROLASE"/>
    <property type="match status" value="1"/>
</dbReference>
<sequence length="194" mass="22802">MEDLMQEIIQKDQQLLIYLNNLGSEKWDWLWLTITNQFNWIPLFIFLIILIFKYLGWKKAVFTLLFIALLITFSDQFTNLIRRTFERLRPNNNPVIQDSLRRLINPQNYSFTSGHATTSTVIAVFLIMLLKKHVPAIKYLALFPLVFAYSRLYLGVHFPIDILCGFINGMIIGFLASKLYEFLSSKIFNELKVL</sequence>
<dbReference type="PANTHER" id="PTHR14969:SF13">
    <property type="entry name" value="AT30094P"/>
    <property type="match status" value="1"/>
</dbReference>
<dbReference type="SMART" id="SM00014">
    <property type="entry name" value="acidPPc"/>
    <property type="match status" value="1"/>
</dbReference>
<dbReference type="Gene3D" id="1.20.144.10">
    <property type="entry name" value="Phosphatidic acid phosphatase type 2/haloperoxidase"/>
    <property type="match status" value="1"/>
</dbReference>
<keyword evidence="4" id="KW-1185">Reference proteome</keyword>
<gene>
    <name evidence="3" type="ORF">TNO020_10067</name>
</gene>
<evidence type="ECO:0000313" key="4">
    <source>
        <dbReference type="Proteomes" id="UP000234211"/>
    </source>
</evidence>
<accession>A0A2H1YEL7</accession>
<feature type="transmembrane region" description="Helical" evidence="1">
    <location>
        <begin position="29"/>
        <end position="52"/>
    </location>
</feature>
<reference evidence="4" key="1">
    <citation type="submission" date="2017-11" db="EMBL/GenBank/DDBJ databases">
        <authorList>
            <person name="Duchaud E."/>
        </authorList>
    </citation>
    <scope>NUCLEOTIDE SEQUENCE [LARGE SCALE GENOMIC DNA]</scope>
    <source>
        <strain evidence="4">Tenacibaculum sp. TNO020</strain>
    </source>
</reference>
<feature type="transmembrane region" description="Helical" evidence="1">
    <location>
        <begin position="109"/>
        <end position="130"/>
    </location>
</feature>
<name>A0A2H1YEL7_9FLAO</name>
<dbReference type="Proteomes" id="UP000234211">
    <property type="component" value="Unassembled WGS sequence"/>
</dbReference>
<protein>
    <submittedName>
        <fullName evidence="3">Phosphoesterase</fullName>
    </submittedName>
</protein>
<organism evidence="3 4">
    <name type="scientific">Tenacibaculum piscium</name>
    <dbReference type="NCBI Taxonomy" id="1458515"/>
    <lineage>
        <taxon>Bacteria</taxon>
        <taxon>Pseudomonadati</taxon>
        <taxon>Bacteroidota</taxon>
        <taxon>Flavobacteriia</taxon>
        <taxon>Flavobacteriales</taxon>
        <taxon>Flavobacteriaceae</taxon>
        <taxon>Tenacibaculum</taxon>
    </lineage>
</organism>
<feature type="transmembrane region" description="Helical" evidence="1">
    <location>
        <begin position="160"/>
        <end position="180"/>
    </location>
</feature>
<evidence type="ECO:0000259" key="2">
    <source>
        <dbReference type="SMART" id="SM00014"/>
    </source>
</evidence>